<name>A0A6A3QJU5_9STRA</name>
<reference evidence="2 3" key="1">
    <citation type="submission" date="2018-08" db="EMBL/GenBank/DDBJ databases">
        <title>Genomic investigation of the strawberry pathogen Phytophthora fragariae indicates pathogenicity is determined by transcriptional variation in three key races.</title>
        <authorList>
            <person name="Adams T.M."/>
            <person name="Armitage A.D."/>
            <person name="Sobczyk M.K."/>
            <person name="Bates H.J."/>
            <person name="Dunwell J.M."/>
            <person name="Nellist C.F."/>
            <person name="Harrison R.J."/>
        </authorList>
    </citation>
    <scope>NUCLEOTIDE SEQUENCE [LARGE SCALE GENOMIC DNA]</scope>
    <source>
        <strain evidence="2 3">NOV-71</strain>
    </source>
</reference>
<dbReference type="EMBL" id="QXFZ01002389">
    <property type="protein sequence ID" value="KAE9077603.1"/>
    <property type="molecule type" value="Genomic_DNA"/>
</dbReference>
<feature type="compositionally biased region" description="Low complexity" evidence="1">
    <location>
        <begin position="201"/>
        <end position="216"/>
    </location>
</feature>
<comment type="caution">
    <text evidence="2">The sequence shown here is derived from an EMBL/GenBank/DDBJ whole genome shotgun (WGS) entry which is preliminary data.</text>
</comment>
<evidence type="ECO:0000313" key="2">
    <source>
        <dbReference type="EMBL" id="KAE9077603.1"/>
    </source>
</evidence>
<evidence type="ECO:0000313" key="3">
    <source>
        <dbReference type="Proteomes" id="UP000441208"/>
    </source>
</evidence>
<feature type="region of interest" description="Disordered" evidence="1">
    <location>
        <begin position="137"/>
        <end position="241"/>
    </location>
</feature>
<protein>
    <submittedName>
        <fullName evidence="2">Uncharacterized protein</fullName>
    </submittedName>
</protein>
<sequence length="241" mass="24629">MPPSLVSSAAAAFLFRRFELCGAAAAPTVPSDLVTILAASVAAPWPALLVARGLSGAAAGVELAPTGPFAVSPPEALRCPICNSASLLAGGISAWFVPSDSFSSSPNSRKILSATCPSESLGHRLVTKKLQCTTRCSPVSSRTTRQLSKPASSVMSAGPTHWWDSLVMPLPRGGLSTQTKSPTPNSTSGAHPRRPIRAQDSSTSPTQTSTCSPSATDPLPPAAPIPPPAALHAGPHCPSKR</sequence>
<gene>
    <name evidence="2" type="ORF">PF007_g24182</name>
</gene>
<proteinExistence type="predicted"/>
<organism evidence="2 3">
    <name type="scientific">Phytophthora fragariae</name>
    <dbReference type="NCBI Taxonomy" id="53985"/>
    <lineage>
        <taxon>Eukaryota</taxon>
        <taxon>Sar</taxon>
        <taxon>Stramenopiles</taxon>
        <taxon>Oomycota</taxon>
        <taxon>Peronosporomycetes</taxon>
        <taxon>Peronosporales</taxon>
        <taxon>Peronosporaceae</taxon>
        <taxon>Phytophthora</taxon>
    </lineage>
</organism>
<evidence type="ECO:0000256" key="1">
    <source>
        <dbReference type="SAM" id="MobiDB-lite"/>
    </source>
</evidence>
<feature type="compositionally biased region" description="Pro residues" evidence="1">
    <location>
        <begin position="218"/>
        <end position="229"/>
    </location>
</feature>
<dbReference type="AlphaFoldDB" id="A0A6A3QJU5"/>
<feature type="compositionally biased region" description="Polar residues" evidence="1">
    <location>
        <begin position="175"/>
        <end position="189"/>
    </location>
</feature>
<feature type="compositionally biased region" description="Polar residues" evidence="1">
    <location>
        <begin position="137"/>
        <end position="155"/>
    </location>
</feature>
<dbReference type="Proteomes" id="UP000441208">
    <property type="component" value="Unassembled WGS sequence"/>
</dbReference>
<feature type="compositionally biased region" description="Low complexity" evidence="1">
    <location>
        <begin position="230"/>
        <end position="241"/>
    </location>
</feature>
<accession>A0A6A3QJU5</accession>